<evidence type="ECO:0000313" key="1">
    <source>
        <dbReference type="EMBL" id="QMW02627.1"/>
    </source>
</evidence>
<dbReference type="RefSeq" id="WP_182459923.1">
    <property type="nucleotide sequence ID" value="NZ_CP059732.1"/>
</dbReference>
<proteinExistence type="predicted"/>
<accession>A0A7G5GUT5</accession>
<protein>
    <recommendedName>
        <fullName evidence="3">DUF4297 domain-containing protein</fullName>
    </recommendedName>
</protein>
<reference evidence="1 2" key="1">
    <citation type="submission" date="2020-07" db="EMBL/GenBank/DDBJ databases">
        <title>Spirosoma foliorum sp. nov., isolated from the leaves on the Nejang mountain Korea, Republic of.</title>
        <authorList>
            <person name="Ho H."/>
            <person name="Lee Y.-J."/>
            <person name="Nurcahyanto D.-A."/>
            <person name="Kim S.-G."/>
        </authorList>
    </citation>
    <scope>NUCLEOTIDE SEQUENCE [LARGE SCALE GENOMIC DNA]</scope>
    <source>
        <strain evidence="1 2">PL0136</strain>
    </source>
</reference>
<evidence type="ECO:0008006" key="3">
    <source>
        <dbReference type="Google" id="ProtNLM"/>
    </source>
</evidence>
<keyword evidence="2" id="KW-1185">Reference proteome</keyword>
<dbReference type="Proteomes" id="UP000515369">
    <property type="component" value="Chromosome"/>
</dbReference>
<sequence>MIRSAVATIKGYYYQFDTSIKCLLELEKDSDFITVEGIEDIDINTEFDKLTMQCKYLSKPTYNNSTVREPIELMLDHFREQVDKISLRYILYAHFTDEIQDSEKIISLDELKEILTYKEKKVSRCYYTEHGMTDLELELFLTKFKIRFGLEFNNQQNIVINKLCDIFNCKTYVADSHYYNNALRIIMDKAVKADPSLRIITRIEFLKSIDNRSKLFNEWYISLRSKGSYLQLTKNKISETDALNPLHTKAIIIGRNVINANCPELPLMTFIQSLIFKYYDIGSVFRNIKPLMLILDQTTEEILEIKIKLIKGNIIFNDGFEHISFNVKIFNDDPVINISNSRSKITKSSFLIKLISLDNFKSYISTINKPDVIFHFSKEEFYHSNLENSKWFDVKYCENLMDVYKLLSNK</sequence>
<dbReference type="EMBL" id="CP059732">
    <property type="protein sequence ID" value="QMW02627.1"/>
    <property type="molecule type" value="Genomic_DNA"/>
</dbReference>
<name>A0A7G5GUT5_9BACT</name>
<dbReference type="AlphaFoldDB" id="A0A7G5GUT5"/>
<gene>
    <name evidence="1" type="ORF">H3H32_32780</name>
</gene>
<organism evidence="1 2">
    <name type="scientific">Spirosoma foliorum</name>
    <dbReference type="NCBI Taxonomy" id="2710596"/>
    <lineage>
        <taxon>Bacteria</taxon>
        <taxon>Pseudomonadati</taxon>
        <taxon>Bacteroidota</taxon>
        <taxon>Cytophagia</taxon>
        <taxon>Cytophagales</taxon>
        <taxon>Cytophagaceae</taxon>
        <taxon>Spirosoma</taxon>
    </lineage>
</organism>
<dbReference type="KEGG" id="sfol:H3H32_32780"/>
<dbReference type="NCBIfam" id="NF042945">
    <property type="entry name" value="DUF4297_antiphage"/>
    <property type="match status" value="1"/>
</dbReference>
<evidence type="ECO:0000313" key="2">
    <source>
        <dbReference type="Proteomes" id="UP000515369"/>
    </source>
</evidence>